<dbReference type="Gramene" id="EFJ28107">
    <property type="protein sequence ID" value="EFJ28107"/>
    <property type="gene ID" value="SELMODRAFT_11658"/>
</dbReference>
<dbReference type="EMBL" id="GL377580">
    <property type="protein sequence ID" value="EFJ28107.1"/>
    <property type="molecule type" value="Genomic_DNA"/>
</dbReference>
<dbReference type="GO" id="GO:0048731">
    <property type="term" value="P:system development"/>
    <property type="evidence" value="ECO:0007669"/>
    <property type="project" value="UniProtKB-ARBA"/>
</dbReference>
<keyword evidence="4" id="KW-1185">Reference proteome</keyword>
<gene>
    <name evidence="3" type="ORF">SELMODRAFT_11658</name>
</gene>
<dbReference type="InterPro" id="IPR011990">
    <property type="entry name" value="TPR-like_helical_dom_sf"/>
</dbReference>
<feature type="repeat" description="PPR" evidence="2">
    <location>
        <begin position="267"/>
        <end position="297"/>
    </location>
</feature>
<feature type="repeat" description="PPR" evidence="2">
    <location>
        <begin position="165"/>
        <end position="199"/>
    </location>
</feature>
<keyword evidence="1" id="KW-0677">Repeat</keyword>
<organism evidence="4">
    <name type="scientific">Selaginella moellendorffii</name>
    <name type="common">Spikemoss</name>
    <dbReference type="NCBI Taxonomy" id="88036"/>
    <lineage>
        <taxon>Eukaryota</taxon>
        <taxon>Viridiplantae</taxon>
        <taxon>Streptophyta</taxon>
        <taxon>Embryophyta</taxon>
        <taxon>Tracheophyta</taxon>
        <taxon>Lycopodiopsida</taxon>
        <taxon>Selaginellales</taxon>
        <taxon>Selaginellaceae</taxon>
        <taxon>Selaginella</taxon>
    </lineage>
</organism>
<dbReference type="FunFam" id="1.25.40.10:FF:000031">
    <property type="entry name" value="Pentatricopeptide repeat-containing protein mitochondrial"/>
    <property type="match status" value="2"/>
</dbReference>
<evidence type="ECO:0000313" key="4">
    <source>
        <dbReference type="Proteomes" id="UP000001514"/>
    </source>
</evidence>
<dbReference type="InterPro" id="IPR002885">
    <property type="entry name" value="PPR_rpt"/>
</dbReference>
<name>D8RIK8_SELML</name>
<evidence type="ECO:0008006" key="5">
    <source>
        <dbReference type="Google" id="ProtNLM"/>
    </source>
</evidence>
<dbReference type="AlphaFoldDB" id="D8RIK8"/>
<feature type="repeat" description="PPR" evidence="2">
    <location>
        <begin position="366"/>
        <end position="400"/>
    </location>
</feature>
<dbReference type="NCBIfam" id="TIGR00756">
    <property type="entry name" value="PPR"/>
    <property type="match status" value="5"/>
</dbReference>
<dbReference type="eggNOG" id="KOG4197">
    <property type="taxonomic scope" value="Eukaryota"/>
</dbReference>
<accession>D8RIK8</accession>
<dbReference type="KEGG" id="smo:SELMODRAFT_11658"/>
<dbReference type="PROSITE" id="PS51375">
    <property type="entry name" value="PPR"/>
    <property type="match status" value="4"/>
</dbReference>
<dbReference type="FunFam" id="1.25.40.10:FF:000158">
    <property type="entry name" value="pentatricopeptide repeat-containing protein At2g33680"/>
    <property type="match status" value="1"/>
</dbReference>
<proteinExistence type="predicted"/>
<dbReference type="InParanoid" id="D8RIK8"/>
<dbReference type="PANTHER" id="PTHR47925:SF84">
    <property type="entry name" value="PENTATRICOPEPTIDE REPEAT-CONTAINING PROTEIN"/>
    <property type="match status" value="1"/>
</dbReference>
<dbReference type="GO" id="GO:0009451">
    <property type="term" value="P:RNA modification"/>
    <property type="evidence" value="ECO:0000318"/>
    <property type="project" value="GO_Central"/>
</dbReference>
<feature type="non-terminal residue" evidence="3">
    <location>
        <position position="1"/>
    </location>
</feature>
<dbReference type="Pfam" id="PF01535">
    <property type="entry name" value="PPR"/>
    <property type="match status" value="6"/>
</dbReference>
<protein>
    <recommendedName>
        <fullName evidence="5">Pentacotripeptide-repeat region of PRORP domain-containing protein</fullName>
    </recommendedName>
</protein>
<dbReference type="OMA" id="TGFERNI"/>
<dbReference type="Gene3D" id="1.25.40.10">
    <property type="entry name" value="Tetratricopeptide repeat domain"/>
    <property type="match status" value="5"/>
</dbReference>
<sequence>YAPLLRQCSKQRSLHSGRRLHAQILRHRLDRHTLLCNLLVQMYGRCGCLDEARSIFDKTPERNLFSWSIMIAAYAQNGHPTFALAVYREMLQRSIHAIDSTTYVSALSACSALGDLETGKSIHERILSSKLEIDAFLGTALISMYSKCGCLEEAHECFDCVLRKDIVVWNAMIAAFAQNGHPQRALNFFHAIPRGELQPNNLTLVSALDACSDLAALEEGRKIHALIESSPELTLGGSMGNALVNLYGKCGRAIDARAVFDALRPRTVVSWTSMIAAYAQNGHSDQALELFQRMDMAPNGVTLLSVLQACSEHRKGSHAGKTIHAHIRLAGFDGSPLLDSALVNMYGKVGNLDSAMVVFTQMRERDAITWTAMISSYAQHGHSRQALSLFSSMLLDGIATDAVTLACVSSACSHSGDVKLGWDYFVSSVRDFGERPTFEHYVVMSDMLSRAGRLQEAEDLLRSMPFQPDLVSWRTLLSACSNHNNPHVGKRVADRILELSPSDPAALVLLSNIYSAA</sequence>
<evidence type="ECO:0000256" key="1">
    <source>
        <dbReference type="ARBA" id="ARBA00022737"/>
    </source>
</evidence>
<reference evidence="3 4" key="1">
    <citation type="journal article" date="2011" name="Science">
        <title>The Selaginella genome identifies genetic changes associated with the evolution of vascular plants.</title>
        <authorList>
            <person name="Banks J.A."/>
            <person name="Nishiyama T."/>
            <person name="Hasebe M."/>
            <person name="Bowman J.L."/>
            <person name="Gribskov M."/>
            <person name="dePamphilis C."/>
            <person name="Albert V.A."/>
            <person name="Aono N."/>
            <person name="Aoyama T."/>
            <person name="Ambrose B.A."/>
            <person name="Ashton N.W."/>
            <person name="Axtell M.J."/>
            <person name="Barker E."/>
            <person name="Barker M.S."/>
            <person name="Bennetzen J.L."/>
            <person name="Bonawitz N.D."/>
            <person name="Chapple C."/>
            <person name="Cheng C."/>
            <person name="Correa L.G."/>
            <person name="Dacre M."/>
            <person name="DeBarry J."/>
            <person name="Dreyer I."/>
            <person name="Elias M."/>
            <person name="Engstrom E.M."/>
            <person name="Estelle M."/>
            <person name="Feng L."/>
            <person name="Finet C."/>
            <person name="Floyd S.K."/>
            <person name="Frommer W.B."/>
            <person name="Fujita T."/>
            <person name="Gramzow L."/>
            <person name="Gutensohn M."/>
            <person name="Harholt J."/>
            <person name="Hattori M."/>
            <person name="Heyl A."/>
            <person name="Hirai T."/>
            <person name="Hiwatashi Y."/>
            <person name="Ishikawa M."/>
            <person name="Iwata M."/>
            <person name="Karol K.G."/>
            <person name="Koehler B."/>
            <person name="Kolukisaoglu U."/>
            <person name="Kubo M."/>
            <person name="Kurata T."/>
            <person name="Lalonde S."/>
            <person name="Li K."/>
            <person name="Li Y."/>
            <person name="Litt A."/>
            <person name="Lyons E."/>
            <person name="Manning G."/>
            <person name="Maruyama T."/>
            <person name="Michael T.P."/>
            <person name="Mikami K."/>
            <person name="Miyazaki S."/>
            <person name="Morinaga S."/>
            <person name="Murata T."/>
            <person name="Mueller-Roeber B."/>
            <person name="Nelson D.R."/>
            <person name="Obara M."/>
            <person name="Oguri Y."/>
            <person name="Olmstead R.G."/>
            <person name="Onodera N."/>
            <person name="Petersen B.L."/>
            <person name="Pils B."/>
            <person name="Prigge M."/>
            <person name="Rensing S.A."/>
            <person name="Riano-Pachon D.M."/>
            <person name="Roberts A.W."/>
            <person name="Sato Y."/>
            <person name="Scheller H.V."/>
            <person name="Schulz B."/>
            <person name="Schulz C."/>
            <person name="Shakirov E.V."/>
            <person name="Shibagaki N."/>
            <person name="Shinohara N."/>
            <person name="Shippen D.E."/>
            <person name="Soerensen I."/>
            <person name="Sotooka R."/>
            <person name="Sugimoto N."/>
            <person name="Sugita M."/>
            <person name="Sumikawa N."/>
            <person name="Tanurdzic M."/>
            <person name="Theissen G."/>
            <person name="Ulvskov P."/>
            <person name="Wakazuki S."/>
            <person name="Weng J.K."/>
            <person name="Willats W.W."/>
            <person name="Wipf D."/>
            <person name="Wolf P.G."/>
            <person name="Yang L."/>
            <person name="Zimmer A.D."/>
            <person name="Zhu Q."/>
            <person name="Mitros T."/>
            <person name="Hellsten U."/>
            <person name="Loque D."/>
            <person name="Otillar R."/>
            <person name="Salamov A."/>
            <person name="Schmutz J."/>
            <person name="Shapiro H."/>
            <person name="Lindquist E."/>
            <person name="Lucas S."/>
            <person name="Rokhsar D."/>
            <person name="Grigoriev I.V."/>
        </authorList>
    </citation>
    <scope>NUCLEOTIDE SEQUENCE [LARGE SCALE GENOMIC DNA]</scope>
</reference>
<dbReference type="Pfam" id="PF13041">
    <property type="entry name" value="PPR_2"/>
    <property type="match status" value="2"/>
</dbReference>
<evidence type="ECO:0000256" key="2">
    <source>
        <dbReference type="PROSITE-ProRule" id="PRU00708"/>
    </source>
</evidence>
<feature type="repeat" description="PPR" evidence="2">
    <location>
        <begin position="63"/>
        <end position="97"/>
    </location>
</feature>
<dbReference type="PANTHER" id="PTHR47925">
    <property type="entry name" value="OS01G0913400 PROTEIN-RELATED"/>
    <property type="match status" value="1"/>
</dbReference>
<evidence type="ECO:0000313" key="3">
    <source>
        <dbReference type="EMBL" id="EFJ28107.1"/>
    </source>
</evidence>
<dbReference type="Proteomes" id="UP000001514">
    <property type="component" value="Unassembled WGS sequence"/>
</dbReference>
<dbReference type="HOGENOM" id="CLU_002706_0_1_1"/>
<feature type="non-terminal residue" evidence="3">
    <location>
        <position position="517"/>
    </location>
</feature>
<dbReference type="SUPFAM" id="SSF48452">
    <property type="entry name" value="TPR-like"/>
    <property type="match status" value="1"/>
</dbReference>